<dbReference type="RefSeq" id="XP_007860862.1">
    <property type="nucleotide sequence ID" value="XM_007862671.1"/>
</dbReference>
<dbReference type="HOGENOM" id="CLU_1768270_0_0_1"/>
<protein>
    <submittedName>
        <fullName evidence="2">Uncharacterized protein</fullName>
    </submittedName>
</protein>
<feature type="region of interest" description="Disordered" evidence="1">
    <location>
        <begin position="1"/>
        <end position="147"/>
    </location>
</feature>
<sequence>MSNCAIGPDGELKDAADIEWYASESDERPIAGPSMSGSSPASAPPAPSAPVSPIVNAQPPRNAFDLLGKAPAEKVGGLLRSARVSKPSGRVKDPNNAAGGISPPKSAKRRNDDAQAGDNPNPSKRRATSKRCAVSDSKDADPPIAHR</sequence>
<dbReference type="OrthoDB" id="3240105at2759"/>
<dbReference type="AlphaFoldDB" id="S7S3Q8"/>
<evidence type="ECO:0000256" key="1">
    <source>
        <dbReference type="SAM" id="MobiDB-lite"/>
    </source>
</evidence>
<dbReference type="KEGG" id="gtr:GLOTRDRAFT_124210"/>
<keyword evidence="3" id="KW-1185">Reference proteome</keyword>
<organism evidence="2 3">
    <name type="scientific">Gloeophyllum trabeum (strain ATCC 11539 / FP-39264 / Madison 617)</name>
    <name type="common">Brown rot fungus</name>
    <dbReference type="NCBI Taxonomy" id="670483"/>
    <lineage>
        <taxon>Eukaryota</taxon>
        <taxon>Fungi</taxon>
        <taxon>Dikarya</taxon>
        <taxon>Basidiomycota</taxon>
        <taxon>Agaricomycotina</taxon>
        <taxon>Agaricomycetes</taxon>
        <taxon>Gloeophyllales</taxon>
        <taxon>Gloeophyllaceae</taxon>
        <taxon>Gloeophyllum</taxon>
    </lineage>
</organism>
<accession>S7S3Q8</accession>
<reference evidence="2 3" key="1">
    <citation type="journal article" date="2012" name="Science">
        <title>The Paleozoic origin of enzymatic lignin decomposition reconstructed from 31 fungal genomes.</title>
        <authorList>
            <person name="Floudas D."/>
            <person name="Binder M."/>
            <person name="Riley R."/>
            <person name="Barry K."/>
            <person name="Blanchette R.A."/>
            <person name="Henrissat B."/>
            <person name="Martinez A.T."/>
            <person name="Otillar R."/>
            <person name="Spatafora J.W."/>
            <person name="Yadav J.S."/>
            <person name="Aerts A."/>
            <person name="Benoit I."/>
            <person name="Boyd A."/>
            <person name="Carlson A."/>
            <person name="Copeland A."/>
            <person name="Coutinho P.M."/>
            <person name="de Vries R.P."/>
            <person name="Ferreira P."/>
            <person name="Findley K."/>
            <person name="Foster B."/>
            <person name="Gaskell J."/>
            <person name="Glotzer D."/>
            <person name="Gorecki P."/>
            <person name="Heitman J."/>
            <person name="Hesse C."/>
            <person name="Hori C."/>
            <person name="Igarashi K."/>
            <person name="Jurgens J.A."/>
            <person name="Kallen N."/>
            <person name="Kersten P."/>
            <person name="Kohler A."/>
            <person name="Kuees U."/>
            <person name="Kumar T.K.A."/>
            <person name="Kuo A."/>
            <person name="LaButti K."/>
            <person name="Larrondo L.F."/>
            <person name="Lindquist E."/>
            <person name="Ling A."/>
            <person name="Lombard V."/>
            <person name="Lucas S."/>
            <person name="Lundell T."/>
            <person name="Martin R."/>
            <person name="McLaughlin D.J."/>
            <person name="Morgenstern I."/>
            <person name="Morin E."/>
            <person name="Murat C."/>
            <person name="Nagy L.G."/>
            <person name="Nolan M."/>
            <person name="Ohm R.A."/>
            <person name="Patyshakuliyeva A."/>
            <person name="Rokas A."/>
            <person name="Ruiz-Duenas F.J."/>
            <person name="Sabat G."/>
            <person name="Salamov A."/>
            <person name="Samejima M."/>
            <person name="Schmutz J."/>
            <person name="Slot J.C."/>
            <person name="St John F."/>
            <person name="Stenlid J."/>
            <person name="Sun H."/>
            <person name="Sun S."/>
            <person name="Syed K."/>
            <person name="Tsang A."/>
            <person name="Wiebenga A."/>
            <person name="Young D."/>
            <person name="Pisabarro A."/>
            <person name="Eastwood D.C."/>
            <person name="Martin F."/>
            <person name="Cullen D."/>
            <person name="Grigoriev I.V."/>
            <person name="Hibbett D.S."/>
        </authorList>
    </citation>
    <scope>NUCLEOTIDE SEQUENCE [LARGE SCALE GENOMIC DNA]</scope>
    <source>
        <strain evidence="2 3">ATCC 11539</strain>
    </source>
</reference>
<dbReference type="GeneID" id="19301068"/>
<gene>
    <name evidence="2" type="ORF">GLOTRDRAFT_124210</name>
</gene>
<evidence type="ECO:0000313" key="3">
    <source>
        <dbReference type="Proteomes" id="UP000030669"/>
    </source>
</evidence>
<name>S7S3Q8_GLOTA</name>
<evidence type="ECO:0000313" key="2">
    <source>
        <dbReference type="EMBL" id="EPQ60459.1"/>
    </source>
</evidence>
<proteinExistence type="predicted"/>
<dbReference type="Proteomes" id="UP000030669">
    <property type="component" value="Unassembled WGS sequence"/>
</dbReference>
<dbReference type="EMBL" id="KB469296">
    <property type="protein sequence ID" value="EPQ60459.1"/>
    <property type="molecule type" value="Genomic_DNA"/>
</dbReference>
<feature type="compositionally biased region" description="Low complexity" evidence="1">
    <location>
        <begin position="30"/>
        <end position="41"/>
    </location>
</feature>